<dbReference type="PANTHER" id="PTHR48106">
    <property type="entry name" value="QUINONE OXIDOREDUCTASE PIG3-RELATED"/>
    <property type="match status" value="1"/>
</dbReference>
<dbReference type="Pfam" id="PF00107">
    <property type="entry name" value="ADH_zinc_N"/>
    <property type="match status" value="1"/>
</dbReference>
<proteinExistence type="predicted"/>
<dbReference type="InterPro" id="IPR013154">
    <property type="entry name" value="ADH-like_N"/>
</dbReference>
<comment type="caution">
    <text evidence="4">The sequence shown here is derived from an EMBL/GenBank/DDBJ whole genome shotgun (WGS) entry which is preliminary data.</text>
</comment>
<keyword evidence="2" id="KW-0560">Oxidoreductase</keyword>
<gene>
    <name evidence="4" type="ORF">NW762_014025</name>
</gene>
<dbReference type="InterPro" id="IPR013149">
    <property type="entry name" value="ADH-like_C"/>
</dbReference>
<dbReference type="Gene3D" id="3.40.50.720">
    <property type="entry name" value="NAD(P)-binding Rossmann-like Domain"/>
    <property type="match status" value="1"/>
</dbReference>
<dbReference type="Proteomes" id="UP001152049">
    <property type="component" value="Unassembled WGS sequence"/>
</dbReference>
<accession>A0A9W8V6Z7</accession>
<dbReference type="PANTHER" id="PTHR48106:SF2">
    <property type="entry name" value="ZN2+-BINDING DEHYDROGENASE"/>
    <property type="match status" value="1"/>
</dbReference>
<evidence type="ECO:0000256" key="1">
    <source>
        <dbReference type="ARBA" id="ARBA00022857"/>
    </source>
</evidence>
<feature type="domain" description="Enoyl reductase (ER)" evidence="3">
    <location>
        <begin position="1"/>
        <end position="289"/>
    </location>
</feature>
<keyword evidence="5" id="KW-1185">Reference proteome</keyword>
<dbReference type="AlphaFoldDB" id="A0A9W8V6Z7"/>
<dbReference type="OrthoDB" id="48317at2759"/>
<dbReference type="GO" id="GO:0070402">
    <property type="term" value="F:NADPH binding"/>
    <property type="evidence" value="ECO:0007669"/>
    <property type="project" value="TreeGrafter"/>
</dbReference>
<dbReference type="InterPro" id="IPR036291">
    <property type="entry name" value="NAD(P)-bd_dom_sf"/>
</dbReference>
<sequence length="292" mass="31575">MASINPSDLVTISGAYGPRTLLPFVPGFEGIGVIESAGNGVGGSRVGQRVLPLGSTGAWQNMKVTKEKLCFTVPRDLTDQQAAIAYINPLTAQRLVQKCVPKIQGAAVAVNATTGAIDQMIIRMLNKMGIKPIALVRRSNARDDLISQFDLSAVLCTSDEVRLTQKLYELTGGRGLAVAFYAVGGEEGDDIVLALCPGGTLVHYGLLSGRLLSYQLFKERPDAKIELFRLRDWVHSAAHDEIRRALDKFFELIRDDTATSKVADVFSLSDIQQALACEATRGRKGKVLLSLT</sequence>
<keyword evidence="1" id="KW-0521">NADP</keyword>
<protein>
    <recommendedName>
        <fullName evidence="3">Enoyl reductase (ER) domain-containing protein</fullName>
    </recommendedName>
</protein>
<dbReference type="InterPro" id="IPR020843">
    <property type="entry name" value="ER"/>
</dbReference>
<dbReference type="CDD" id="cd05282">
    <property type="entry name" value="ETR_like"/>
    <property type="match status" value="1"/>
</dbReference>
<evidence type="ECO:0000259" key="3">
    <source>
        <dbReference type="SMART" id="SM00829"/>
    </source>
</evidence>
<evidence type="ECO:0000256" key="2">
    <source>
        <dbReference type="ARBA" id="ARBA00023002"/>
    </source>
</evidence>
<evidence type="ECO:0000313" key="5">
    <source>
        <dbReference type="Proteomes" id="UP001152049"/>
    </source>
</evidence>
<dbReference type="SUPFAM" id="SSF50129">
    <property type="entry name" value="GroES-like"/>
    <property type="match status" value="1"/>
</dbReference>
<dbReference type="Pfam" id="PF08240">
    <property type="entry name" value="ADH_N"/>
    <property type="match status" value="1"/>
</dbReference>
<dbReference type="SMART" id="SM00829">
    <property type="entry name" value="PKS_ER"/>
    <property type="match status" value="1"/>
</dbReference>
<organism evidence="4 5">
    <name type="scientific">Fusarium torreyae</name>
    <dbReference type="NCBI Taxonomy" id="1237075"/>
    <lineage>
        <taxon>Eukaryota</taxon>
        <taxon>Fungi</taxon>
        <taxon>Dikarya</taxon>
        <taxon>Ascomycota</taxon>
        <taxon>Pezizomycotina</taxon>
        <taxon>Sordariomycetes</taxon>
        <taxon>Hypocreomycetidae</taxon>
        <taxon>Hypocreales</taxon>
        <taxon>Nectriaceae</taxon>
        <taxon>Fusarium</taxon>
    </lineage>
</organism>
<dbReference type="SUPFAM" id="SSF51735">
    <property type="entry name" value="NAD(P)-binding Rossmann-fold domains"/>
    <property type="match status" value="1"/>
</dbReference>
<evidence type="ECO:0000313" key="4">
    <source>
        <dbReference type="EMBL" id="KAJ4245516.1"/>
    </source>
</evidence>
<dbReference type="GO" id="GO:0016651">
    <property type="term" value="F:oxidoreductase activity, acting on NAD(P)H"/>
    <property type="evidence" value="ECO:0007669"/>
    <property type="project" value="TreeGrafter"/>
</dbReference>
<dbReference type="Gene3D" id="3.90.180.10">
    <property type="entry name" value="Medium-chain alcohol dehydrogenases, catalytic domain"/>
    <property type="match status" value="1"/>
</dbReference>
<reference evidence="4" key="1">
    <citation type="submission" date="2022-09" db="EMBL/GenBank/DDBJ databases">
        <title>Fusarium specimens isolated from Avocado Roots.</title>
        <authorList>
            <person name="Stajich J."/>
            <person name="Roper C."/>
            <person name="Heimlech-Rivalta G."/>
        </authorList>
    </citation>
    <scope>NUCLEOTIDE SEQUENCE</scope>
    <source>
        <strain evidence="4">CF00136</strain>
    </source>
</reference>
<dbReference type="InterPro" id="IPR011032">
    <property type="entry name" value="GroES-like_sf"/>
</dbReference>
<name>A0A9W8V6Z7_9HYPO</name>
<dbReference type="EMBL" id="JAOQAZ010000046">
    <property type="protein sequence ID" value="KAJ4245516.1"/>
    <property type="molecule type" value="Genomic_DNA"/>
</dbReference>